<dbReference type="InterPro" id="IPR019826">
    <property type="entry name" value="Carboxylesterase_B_AS"/>
</dbReference>
<dbReference type="InterPro" id="IPR029058">
    <property type="entry name" value="AB_hydrolase_fold"/>
</dbReference>
<protein>
    <recommendedName>
        <fullName evidence="4">Carboxylic ester hydrolase</fullName>
        <ecNumber evidence="4">3.1.1.-</ecNumber>
    </recommendedName>
</protein>
<keyword evidence="7" id="KW-1185">Reference proteome</keyword>
<dbReference type="Pfam" id="PF00135">
    <property type="entry name" value="COesterase"/>
    <property type="match status" value="1"/>
</dbReference>
<dbReference type="EMBL" id="BLXT01002015">
    <property type="protein sequence ID" value="GFN90227.1"/>
    <property type="molecule type" value="Genomic_DNA"/>
</dbReference>
<dbReference type="PANTHER" id="PTHR43903">
    <property type="entry name" value="NEUROLIGIN"/>
    <property type="match status" value="1"/>
</dbReference>
<evidence type="ECO:0000256" key="4">
    <source>
        <dbReference type="RuleBase" id="RU361235"/>
    </source>
</evidence>
<keyword evidence="2 4" id="KW-0732">Signal</keyword>
<organism evidence="6 7">
    <name type="scientific">Plakobranchus ocellatus</name>
    <dbReference type="NCBI Taxonomy" id="259542"/>
    <lineage>
        <taxon>Eukaryota</taxon>
        <taxon>Metazoa</taxon>
        <taxon>Spiralia</taxon>
        <taxon>Lophotrochozoa</taxon>
        <taxon>Mollusca</taxon>
        <taxon>Gastropoda</taxon>
        <taxon>Heterobranchia</taxon>
        <taxon>Euthyneura</taxon>
        <taxon>Panpulmonata</taxon>
        <taxon>Sacoglossa</taxon>
        <taxon>Placobranchoidea</taxon>
        <taxon>Plakobranchidae</taxon>
        <taxon>Plakobranchus</taxon>
    </lineage>
</organism>
<dbReference type="SUPFAM" id="SSF53474">
    <property type="entry name" value="alpha/beta-Hydrolases"/>
    <property type="match status" value="1"/>
</dbReference>
<reference evidence="6 7" key="1">
    <citation type="journal article" date="2021" name="Elife">
        <title>Chloroplast acquisition without the gene transfer in kleptoplastic sea slugs, Plakobranchus ocellatus.</title>
        <authorList>
            <person name="Maeda T."/>
            <person name="Takahashi S."/>
            <person name="Yoshida T."/>
            <person name="Shimamura S."/>
            <person name="Takaki Y."/>
            <person name="Nagai Y."/>
            <person name="Toyoda A."/>
            <person name="Suzuki Y."/>
            <person name="Arimoto A."/>
            <person name="Ishii H."/>
            <person name="Satoh N."/>
            <person name="Nishiyama T."/>
            <person name="Hasebe M."/>
            <person name="Maruyama T."/>
            <person name="Minagawa J."/>
            <person name="Obokata J."/>
            <person name="Shigenobu S."/>
        </authorList>
    </citation>
    <scope>NUCLEOTIDE SEQUENCE [LARGE SCALE GENOMIC DNA]</scope>
</reference>
<name>A0AAV3Z697_9GAST</name>
<evidence type="ECO:0000313" key="6">
    <source>
        <dbReference type="EMBL" id="GFN90227.1"/>
    </source>
</evidence>
<evidence type="ECO:0000256" key="2">
    <source>
        <dbReference type="ARBA" id="ARBA00022729"/>
    </source>
</evidence>
<evidence type="ECO:0000256" key="1">
    <source>
        <dbReference type="ARBA" id="ARBA00005964"/>
    </source>
</evidence>
<dbReference type="InterPro" id="IPR002018">
    <property type="entry name" value="CarbesteraseB"/>
</dbReference>
<comment type="caution">
    <text evidence="6">The sequence shown here is derived from an EMBL/GenBank/DDBJ whole genome shotgun (WGS) entry which is preliminary data.</text>
</comment>
<accession>A0AAV3Z697</accession>
<dbReference type="InterPro" id="IPR051093">
    <property type="entry name" value="Neuroligin/BSAL"/>
</dbReference>
<evidence type="ECO:0000256" key="3">
    <source>
        <dbReference type="ARBA" id="ARBA00022801"/>
    </source>
</evidence>
<dbReference type="AlphaFoldDB" id="A0AAV3Z697"/>
<dbReference type="PROSITE" id="PS00941">
    <property type="entry name" value="CARBOXYLESTERASE_B_2"/>
    <property type="match status" value="1"/>
</dbReference>
<dbReference type="InterPro" id="IPR019819">
    <property type="entry name" value="Carboxylesterase_B_CS"/>
</dbReference>
<dbReference type="PROSITE" id="PS00122">
    <property type="entry name" value="CARBOXYLESTERASE_B_1"/>
    <property type="match status" value="1"/>
</dbReference>
<evidence type="ECO:0000313" key="7">
    <source>
        <dbReference type="Proteomes" id="UP000735302"/>
    </source>
</evidence>
<dbReference type="Gene3D" id="3.40.50.1820">
    <property type="entry name" value="alpha/beta hydrolase"/>
    <property type="match status" value="1"/>
</dbReference>
<dbReference type="EC" id="3.1.1.-" evidence="4"/>
<proteinExistence type="inferred from homology"/>
<gene>
    <name evidence="6" type="ORF">PoB_001673300</name>
</gene>
<feature type="signal peptide" evidence="4">
    <location>
        <begin position="1"/>
        <end position="19"/>
    </location>
</feature>
<evidence type="ECO:0000259" key="5">
    <source>
        <dbReference type="Pfam" id="PF00135"/>
    </source>
</evidence>
<sequence length="523" mass="57304">MESSLILFVTFAAFIGSLTLEDPRPGEQEVISTADVVVSTSFGHLKGVQRIWNDGEIMNEFKGIPYAQPPIGDLRFASPEPPLVWSDVRDATSYGHYCPQEEYVGLLNNETSMSEDCLYLNIFSPSPIPQDSSPPLPVMVWIHGGAFYQGAGSAFDGSVLASRGQVVVVTINYRLGPLGFLSTEDDVIPGNFGMLDQVMALKWIRLNIRQFGGDPDRVAVFGVSAGAHSATLLSLSPLSKGLFHRAIAQSGGSITPTSLWRESDVTPPREAAVQLATKVGCLQQDSPNLLTCLRSKSWEEIHQANPVAAKDTVERLIVLWKPRVDGDSGFLPEKPDIMLSKGLFADIETMHGYCADEMSGFINDTENDGVTVTEFREKLASALSSYRIRNKDGIIKDTLTSVLEEVDSPIQLRSKLIQLVSNFQLPTPIIHEIDTIVNSALPPPGGNSKRKHFLYRFSYRGNLFPNYPTWAGVPHSLDVPFVFGLSPKPTVLTFLPKSGLPLIRDLSLDHPIKSDATAEVLRP</sequence>
<comment type="similarity">
    <text evidence="1 4">Belongs to the type-B carboxylesterase/lipase family.</text>
</comment>
<feature type="chain" id="PRO_5043089005" description="Carboxylic ester hydrolase" evidence="4">
    <location>
        <begin position="20"/>
        <end position="523"/>
    </location>
</feature>
<keyword evidence="3 4" id="KW-0378">Hydrolase</keyword>
<dbReference type="Proteomes" id="UP000735302">
    <property type="component" value="Unassembled WGS sequence"/>
</dbReference>
<dbReference type="GO" id="GO:0016787">
    <property type="term" value="F:hydrolase activity"/>
    <property type="evidence" value="ECO:0007669"/>
    <property type="project" value="UniProtKB-KW"/>
</dbReference>
<feature type="domain" description="Carboxylesterase type B" evidence="5">
    <location>
        <begin position="36"/>
        <end position="486"/>
    </location>
</feature>